<dbReference type="Proteomes" id="UP000076962">
    <property type="component" value="Unassembled WGS sequence"/>
</dbReference>
<sequence>MGNCLNLTESSSFVFLREAYKSLRLTYEKSGIDLPKNIKGARMLDCAVIMHVHKLWELRGFPSYDSVIGAFPEGDAIYDGAKY</sequence>
<evidence type="ECO:0000313" key="2">
    <source>
        <dbReference type="Proteomes" id="UP000076962"/>
    </source>
</evidence>
<accession>A0A176RUT7</accession>
<name>A0A176RUT7_9GAMM</name>
<proteinExistence type="predicted"/>
<comment type="caution">
    <text evidence="1">The sequence shown here is derived from an EMBL/GenBank/DDBJ whole genome shotgun (WGS) entry which is preliminary data.</text>
</comment>
<organism evidence="1 2">
    <name type="scientific">Candidatus Thiomargarita nelsonii</name>
    <dbReference type="NCBI Taxonomy" id="1003181"/>
    <lineage>
        <taxon>Bacteria</taxon>
        <taxon>Pseudomonadati</taxon>
        <taxon>Pseudomonadota</taxon>
        <taxon>Gammaproteobacteria</taxon>
        <taxon>Thiotrichales</taxon>
        <taxon>Thiotrichaceae</taxon>
        <taxon>Thiomargarita</taxon>
    </lineage>
</organism>
<protein>
    <submittedName>
        <fullName evidence="1">Uncharacterized protein</fullName>
    </submittedName>
</protein>
<reference evidence="1 2" key="1">
    <citation type="submission" date="2016-05" db="EMBL/GenBank/DDBJ databases">
        <title>Single-cell genome of chain-forming Candidatus Thiomargarita nelsonii and comparison to other large sulfur-oxidizing bacteria.</title>
        <authorList>
            <person name="Winkel M."/>
            <person name="Salman V."/>
            <person name="Woyke T."/>
            <person name="Schulz-Vogt H."/>
            <person name="Richter M."/>
            <person name="Flood B."/>
            <person name="Bailey J."/>
            <person name="Amann R."/>
            <person name="Mussmann M."/>
        </authorList>
    </citation>
    <scope>NUCLEOTIDE SEQUENCE [LARGE SCALE GENOMIC DNA]</scope>
    <source>
        <strain evidence="1 2">THI036</strain>
    </source>
</reference>
<gene>
    <name evidence="1" type="ORF">THIOM_004861</name>
</gene>
<evidence type="ECO:0000313" key="1">
    <source>
        <dbReference type="EMBL" id="OAD19499.1"/>
    </source>
</evidence>
<dbReference type="AlphaFoldDB" id="A0A176RUT7"/>
<dbReference type="EMBL" id="LUTY01002779">
    <property type="protein sequence ID" value="OAD19499.1"/>
    <property type="molecule type" value="Genomic_DNA"/>
</dbReference>
<keyword evidence="2" id="KW-1185">Reference proteome</keyword>